<protein>
    <submittedName>
        <fullName evidence="9">Efflux RND transporter permease subunit</fullName>
    </submittedName>
</protein>
<dbReference type="GO" id="GO:0008324">
    <property type="term" value="F:monoatomic cation transmembrane transporter activity"/>
    <property type="evidence" value="ECO:0007669"/>
    <property type="project" value="InterPro"/>
</dbReference>
<feature type="transmembrane region" description="Helical" evidence="8">
    <location>
        <begin position="892"/>
        <end position="914"/>
    </location>
</feature>
<dbReference type="Gene3D" id="3.30.70.1320">
    <property type="entry name" value="Multidrug efflux transporter AcrB pore domain like"/>
    <property type="match status" value="1"/>
</dbReference>
<comment type="subcellular location">
    <subcellularLocation>
        <location evidence="1">Cell membrane</location>
        <topology evidence="1">Multi-pass membrane protein</topology>
    </subcellularLocation>
</comment>
<feature type="transmembrane region" description="Helical" evidence="8">
    <location>
        <begin position="480"/>
        <end position="503"/>
    </location>
</feature>
<dbReference type="Gene3D" id="3.30.70.1440">
    <property type="entry name" value="Multidrug efflux transporter AcrB pore domain"/>
    <property type="match status" value="1"/>
</dbReference>
<dbReference type="PANTHER" id="PTHR32063">
    <property type="match status" value="1"/>
</dbReference>
<proteinExistence type="inferred from homology"/>
<dbReference type="GO" id="GO:0042910">
    <property type="term" value="F:xenobiotic transmembrane transporter activity"/>
    <property type="evidence" value="ECO:0007669"/>
    <property type="project" value="TreeGrafter"/>
</dbReference>
<evidence type="ECO:0000313" key="9">
    <source>
        <dbReference type="EMBL" id="QQG35747.1"/>
    </source>
</evidence>
<feature type="transmembrane region" description="Helical" evidence="8">
    <location>
        <begin position="920"/>
        <end position="947"/>
    </location>
</feature>
<dbReference type="GO" id="GO:0005886">
    <property type="term" value="C:plasma membrane"/>
    <property type="evidence" value="ECO:0007669"/>
    <property type="project" value="UniProtKB-SubCell"/>
</dbReference>
<evidence type="ECO:0000256" key="5">
    <source>
        <dbReference type="ARBA" id="ARBA00022692"/>
    </source>
</evidence>
<dbReference type="Proteomes" id="UP000595362">
    <property type="component" value="Chromosome"/>
</dbReference>
<gene>
    <name evidence="9" type="ORF">HYS17_09585</name>
</gene>
<feature type="transmembrane region" description="Helical" evidence="8">
    <location>
        <begin position="537"/>
        <end position="557"/>
    </location>
</feature>
<dbReference type="EMBL" id="CP066681">
    <property type="protein sequence ID" value="QQG35747.1"/>
    <property type="molecule type" value="Genomic_DNA"/>
</dbReference>
<sequence>MFNALVSFSLKNRIFVIAAAVLLTVYGVFVLRSMPVDVFPDLNRPTVTIFSEAEGLAPEEVETLVTFPIETAMNGAKDVLRVRSASSIGLSIVWVEFDWKADIYIARQTVAEKLQQVAEQLPEGIQPVMGPISSIMGEIMLIGLSSDNPGVTPLDLRSMADWEIRPRLLSVPGLSQITVIGGEKKEYQVLIDPARMVLHGVTLHDVREALEQANVNSTGGFLFEGPQERLIRNLGRIASLEDIKNAVLPKTVGADDPALTVGDVADVRVGGPLGKRGDAGVNGQPAVILSIQKQPGADTVKLTEAIEKELDSIRHTLPEGVSIHGDIFRQAVFIEKAIDNVIEALRDGSILVVIVLFVFLLNFRTTLITLTAIPLSFVVTAIVFKFFGLSINTMTLGGLAVAIGELVDDAIVGVENVFRRLRENRDSDNPRPALDVVLDASVEIRNSIVYATIIVVMVFVPLFALSGIEGRIFAPLGMAYIVSIIASLFVAVMVTPPLCYFLLPNMKRMAEEKDGWLVRILKSAERRALDAAFTARWIVLGLTAVVFIGAMAMVPFFGKGFLPEFNEGSVTINILMAPGTALDESNRIGATAEELILQVPEVGLTGRRTGRAELDDHAEGVHSTEIDVELKGGDRSRDEILDDIRHRLAVLPGIVVNIGQPISHRIDHILSGVRAQIAVKIYGEDLGELRRLAEEVRGVMAGVMGIVDLQVEKQILVPQLHILLDRDKARKQGVMVGEVAELSELALQGQVVGQIIEGQRIHDLVLRLGDESRENAESIARIPVDTERGTTVPLALVSRIEKASGPNIINREDVRRRIFVSANVAERDLVSAVQDVRNAIDAKIKLPPGYAIAYGGQFEAQSSASRMILVLSLVSLAGIFLVLYSQFRSANFALQVMAGIPLAFIGSIAGLALTGAELSIATMIGFVTLTGIAARNGIMMIAHYLHLMEHEGERFDLKMIYRGTQERLVPVLMTALTASLALTPLVLAADEPGKEILHPVAVVIFSGLFSSTILNLIVTPILFWQFSRNTIARLAPDAVGENLSTSTKGDRHET</sequence>
<evidence type="ECO:0000256" key="2">
    <source>
        <dbReference type="ARBA" id="ARBA00010942"/>
    </source>
</evidence>
<dbReference type="Gene3D" id="1.20.1640.10">
    <property type="entry name" value="Multidrug efflux transporter AcrB transmembrane domain"/>
    <property type="match status" value="2"/>
</dbReference>
<keyword evidence="3" id="KW-0813">Transport</keyword>
<evidence type="ECO:0000256" key="8">
    <source>
        <dbReference type="SAM" id="Phobius"/>
    </source>
</evidence>
<dbReference type="SUPFAM" id="SSF82693">
    <property type="entry name" value="Multidrug efflux transporter AcrB pore domain, PN1, PN2, PC1 and PC2 subdomains"/>
    <property type="match status" value="2"/>
</dbReference>
<evidence type="ECO:0000256" key="7">
    <source>
        <dbReference type="ARBA" id="ARBA00023136"/>
    </source>
</evidence>
<keyword evidence="7 8" id="KW-0472">Membrane</keyword>
<accession>A0A7T5R1C6</accession>
<evidence type="ECO:0000256" key="3">
    <source>
        <dbReference type="ARBA" id="ARBA00022448"/>
    </source>
</evidence>
<dbReference type="InterPro" id="IPR027463">
    <property type="entry name" value="AcrB_DN_DC_subdom"/>
</dbReference>
<evidence type="ECO:0000313" key="10">
    <source>
        <dbReference type="Proteomes" id="UP000595362"/>
    </source>
</evidence>
<feature type="transmembrane region" description="Helical" evidence="8">
    <location>
        <begin position="1000"/>
        <end position="1024"/>
    </location>
</feature>
<dbReference type="AlphaFoldDB" id="A0A7T5R1C6"/>
<evidence type="ECO:0000256" key="4">
    <source>
        <dbReference type="ARBA" id="ARBA00022475"/>
    </source>
</evidence>
<dbReference type="SUPFAM" id="SSF82714">
    <property type="entry name" value="Multidrug efflux transporter AcrB TolC docking domain, DN and DC subdomains"/>
    <property type="match status" value="2"/>
</dbReference>
<dbReference type="Gene3D" id="3.30.2090.10">
    <property type="entry name" value="Multidrug efflux transporter AcrB TolC docking domain, DN and DC subdomains"/>
    <property type="match status" value="2"/>
</dbReference>
<reference evidence="9 10" key="1">
    <citation type="submission" date="2020-07" db="EMBL/GenBank/DDBJ databases">
        <title>Huge and variable diversity of episymbiotic CPR bacteria and DPANN archaea in groundwater ecosystems.</title>
        <authorList>
            <person name="He C.Y."/>
            <person name="Keren R."/>
            <person name="Whittaker M."/>
            <person name="Farag I.F."/>
            <person name="Doudna J."/>
            <person name="Cate J.H.D."/>
            <person name="Banfield J.F."/>
        </authorList>
    </citation>
    <scope>NUCLEOTIDE SEQUENCE [LARGE SCALE GENOMIC DNA]</scope>
    <source>
        <strain evidence="9">NC_groundwater_70_Ag_B-0.1um_54_66</strain>
    </source>
</reference>
<dbReference type="PANTHER" id="PTHR32063:SF4">
    <property type="entry name" value="SLR6043 PROTEIN"/>
    <property type="match status" value="1"/>
</dbReference>
<keyword evidence="6 8" id="KW-1133">Transmembrane helix</keyword>
<dbReference type="InterPro" id="IPR001036">
    <property type="entry name" value="Acrflvin-R"/>
</dbReference>
<comment type="similarity">
    <text evidence="2">Belongs to the resistance-nodulation-cell division (RND) (TC 2.A.6) family.</text>
</comment>
<dbReference type="SUPFAM" id="SSF82866">
    <property type="entry name" value="Multidrug efflux transporter AcrB transmembrane domain"/>
    <property type="match status" value="2"/>
</dbReference>
<name>A0A7T5R1C6_9BACT</name>
<feature type="transmembrane region" description="Helical" evidence="8">
    <location>
        <begin position="12"/>
        <end position="31"/>
    </location>
</feature>
<evidence type="ECO:0000256" key="6">
    <source>
        <dbReference type="ARBA" id="ARBA00022989"/>
    </source>
</evidence>
<dbReference type="Pfam" id="PF00873">
    <property type="entry name" value="ACR_tran"/>
    <property type="match status" value="1"/>
</dbReference>
<dbReference type="PRINTS" id="PR00702">
    <property type="entry name" value="ACRIFLAVINRP"/>
</dbReference>
<dbReference type="InterPro" id="IPR004763">
    <property type="entry name" value="CusA-like"/>
</dbReference>
<evidence type="ECO:0000256" key="1">
    <source>
        <dbReference type="ARBA" id="ARBA00004651"/>
    </source>
</evidence>
<keyword evidence="5 8" id="KW-0812">Transmembrane</keyword>
<keyword evidence="4" id="KW-1003">Cell membrane</keyword>
<organism evidence="9 10">
    <name type="scientific">Micavibrio aeruginosavorus</name>
    <dbReference type="NCBI Taxonomy" id="349221"/>
    <lineage>
        <taxon>Bacteria</taxon>
        <taxon>Pseudomonadati</taxon>
        <taxon>Bdellovibrionota</taxon>
        <taxon>Bdellovibrionia</taxon>
        <taxon>Bdellovibrionales</taxon>
        <taxon>Pseudobdellovibrionaceae</taxon>
        <taxon>Micavibrio</taxon>
    </lineage>
</organism>
<dbReference type="NCBIfam" id="TIGR00914">
    <property type="entry name" value="2A0601"/>
    <property type="match status" value="1"/>
</dbReference>
<feature type="transmembrane region" description="Helical" evidence="8">
    <location>
        <begin position="968"/>
        <end position="988"/>
    </location>
</feature>
<dbReference type="Gene3D" id="3.30.70.1430">
    <property type="entry name" value="Multidrug efflux transporter AcrB pore domain"/>
    <property type="match status" value="2"/>
</dbReference>
<feature type="transmembrane region" description="Helical" evidence="8">
    <location>
        <begin position="867"/>
        <end position="885"/>
    </location>
</feature>
<feature type="transmembrane region" description="Helical" evidence="8">
    <location>
        <begin position="448"/>
        <end position="468"/>
    </location>
</feature>
<feature type="transmembrane region" description="Helical" evidence="8">
    <location>
        <begin position="367"/>
        <end position="387"/>
    </location>
</feature>